<keyword evidence="5" id="KW-1185">Reference proteome</keyword>
<feature type="domain" description="PucR C-terminal helix-turn-helix" evidence="3">
    <location>
        <begin position="399"/>
        <end position="442"/>
    </location>
</feature>
<protein>
    <recommendedName>
        <fullName evidence="3">PucR C-terminal helix-turn-helix domain-containing protein</fullName>
    </recommendedName>
</protein>
<keyword evidence="1" id="KW-0175">Coiled coil</keyword>
<feature type="region of interest" description="Disordered" evidence="2">
    <location>
        <begin position="1"/>
        <end position="20"/>
    </location>
</feature>
<dbReference type="InterPro" id="IPR042070">
    <property type="entry name" value="PucR_C-HTH_sf"/>
</dbReference>
<dbReference type="InterPro" id="IPR051448">
    <property type="entry name" value="CdaR-like_regulators"/>
</dbReference>
<organism evidence="4 5">
    <name type="scientific">Canibacter oris</name>
    <dbReference type="NCBI Taxonomy" id="1365628"/>
    <lineage>
        <taxon>Bacteria</taxon>
        <taxon>Bacillati</taxon>
        <taxon>Actinomycetota</taxon>
        <taxon>Actinomycetes</taxon>
        <taxon>Micrococcales</taxon>
        <taxon>Microbacteriaceae</taxon>
        <taxon>Canibacter</taxon>
    </lineage>
</organism>
<comment type="caution">
    <text evidence="4">The sequence shown here is derived from an EMBL/GenBank/DDBJ whole genome shotgun (WGS) entry which is preliminary data.</text>
</comment>
<dbReference type="Pfam" id="PF13556">
    <property type="entry name" value="HTH_30"/>
    <property type="match status" value="1"/>
</dbReference>
<dbReference type="EMBL" id="JACIFD010000002">
    <property type="protein sequence ID" value="MBB4070958.1"/>
    <property type="molecule type" value="Genomic_DNA"/>
</dbReference>
<evidence type="ECO:0000313" key="4">
    <source>
        <dbReference type="EMBL" id="MBB4070958.1"/>
    </source>
</evidence>
<dbReference type="Gene3D" id="1.10.10.2840">
    <property type="entry name" value="PucR C-terminal helix-turn-helix domain"/>
    <property type="match status" value="1"/>
</dbReference>
<dbReference type="RefSeq" id="WP_183304200.1">
    <property type="nucleotide sequence ID" value="NZ_JACIFD010000002.1"/>
</dbReference>
<dbReference type="PANTHER" id="PTHR33744">
    <property type="entry name" value="CARBOHYDRATE DIACID REGULATOR"/>
    <property type="match status" value="1"/>
</dbReference>
<evidence type="ECO:0000313" key="5">
    <source>
        <dbReference type="Proteomes" id="UP000571183"/>
    </source>
</evidence>
<dbReference type="InterPro" id="IPR025736">
    <property type="entry name" value="PucR_C-HTH_dom"/>
</dbReference>
<dbReference type="AlphaFoldDB" id="A0A840DLJ3"/>
<proteinExistence type="predicted"/>
<dbReference type="PANTHER" id="PTHR33744:SF1">
    <property type="entry name" value="DNA-BINDING TRANSCRIPTIONAL ACTIVATOR ADER"/>
    <property type="match status" value="1"/>
</dbReference>
<evidence type="ECO:0000259" key="3">
    <source>
        <dbReference type="Pfam" id="PF13556"/>
    </source>
</evidence>
<dbReference type="Proteomes" id="UP000571183">
    <property type="component" value="Unassembled WGS sequence"/>
</dbReference>
<accession>A0A840DLJ3</accession>
<evidence type="ECO:0000256" key="2">
    <source>
        <dbReference type="SAM" id="MobiDB-lite"/>
    </source>
</evidence>
<reference evidence="4" key="1">
    <citation type="submission" date="2020-08" db="EMBL/GenBank/DDBJ databases">
        <title>Sequencing the genomes of 1000 actinobacteria strains.</title>
        <authorList>
            <person name="Klenk H.-P."/>
        </authorList>
    </citation>
    <scope>NUCLEOTIDE SEQUENCE [LARGE SCALE GENOMIC DNA]</scope>
    <source>
        <strain evidence="4">DSM 27064</strain>
    </source>
</reference>
<evidence type="ECO:0000256" key="1">
    <source>
        <dbReference type="SAM" id="Coils"/>
    </source>
</evidence>
<sequence>MSSGVDQPQPKAVKSLLAKRTRSEPELKAVIAETLANPAPADQEKLVTLLNELTALSAKNHTIKDQRLAQLEQQVEQQREQLQVAETLRRLDTVLLQTLTAGADITELQQQLAQVSGQETLTLLNLTSRHTVRDTAGLGIAAQRLLHLSNKQQVPAAGADDNGCPILVAAAKRGGELVGAVLIHTPDGVGAREVASRCAEILAAFVVAERRLRGDLAVRRQELLELVLDPPAGGLSNATQRRLAAHGITQDHPFRIVVGIGNQQALEAMDHRLEFDFGSRLLRGIIGGELVLVINEKNFVALRETLAGQRRRAWQGMVMGHSPRLHRIEIVPPELAVIRRVVAAAAHSRRSDSDVLVSLESYGVLGAFLSRVNIEPTKVAMRETLAPLLEYDEKHKTELVKTAYNFFNEGRNIAAIAQLMHVHENTVRQRLERIAGLLGPEWCYGQAGLDYHIMLSLLRVLEDE</sequence>
<name>A0A840DLJ3_9MICO</name>
<gene>
    <name evidence="4" type="ORF">F5897_000242</name>
</gene>
<feature type="coiled-coil region" evidence="1">
    <location>
        <begin position="61"/>
        <end position="88"/>
    </location>
</feature>